<comment type="caution">
    <text evidence="6">The sequence shown here is derived from an EMBL/GenBank/DDBJ whole genome shotgun (WGS) entry which is preliminary data.</text>
</comment>
<dbReference type="InterPro" id="IPR036910">
    <property type="entry name" value="HMG_box_dom_sf"/>
</dbReference>
<dbReference type="InterPro" id="IPR000210">
    <property type="entry name" value="BTB/POZ_dom"/>
</dbReference>
<evidence type="ECO:0000313" key="7">
    <source>
        <dbReference type="Proteomes" id="UP000266861"/>
    </source>
</evidence>
<gene>
    <name evidence="6" type="ORF">Glove_121g75</name>
</gene>
<dbReference type="GO" id="GO:0000978">
    <property type="term" value="F:RNA polymerase II cis-regulatory region sequence-specific DNA binding"/>
    <property type="evidence" value="ECO:0007669"/>
    <property type="project" value="TreeGrafter"/>
</dbReference>
<evidence type="ECO:0000256" key="2">
    <source>
        <dbReference type="ARBA" id="ARBA00023163"/>
    </source>
</evidence>
<dbReference type="PANTHER" id="PTHR10270:SF161">
    <property type="entry name" value="SEX-DETERMINING REGION Y PROTEIN"/>
    <property type="match status" value="1"/>
</dbReference>
<dbReference type="SMART" id="SM00398">
    <property type="entry name" value="HMG"/>
    <property type="match status" value="1"/>
</dbReference>
<proteinExistence type="predicted"/>
<evidence type="ECO:0000259" key="5">
    <source>
        <dbReference type="PROSITE" id="PS50118"/>
    </source>
</evidence>
<dbReference type="SUPFAM" id="SSF47095">
    <property type="entry name" value="HMG-box"/>
    <property type="match status" value="1"/>
</dbReference>
<dbReference type="AlphaFoldDB" id="A0A397J1V9"/>
<dbReference type="InterPro" id="IPR009071">
    <property type="entry name" value="HMG_box_dom"/>
</dbReference>
<feature type="DNA-binding region" description="HMG box" evidence="3">
    <location>
        <begin position="135"/>
        <end position="206"/>
    </location>
</feature>
<dbReference type="Pfam" id="PF00505">
    <property type="entry name" value="HMG_box"/>
    <property type="match status" value="1"/>
</dbReference>
<dbReference type="InterPro" id="IPR050140">
    <property type="entry name" value="SRY-related_HMG-box_TF-like"/>
</dbReference>
<accession>A0A397J1V9</accession>
<name>A0A397J1V9_9GLOM</name>
<dbReference type="PANTHER" id="PTHR10270">
    <property type="entry name" value="SOX TRANSCRIPTION FACTOR"/>
    <property type="match status" value="1"/>
</dbReference>
<feature type="compositionally biased region" description="Polar residues" evidence="4">
    <location>
        <begin position="468"/>
        <end position="491"/>
    </location>
</feature>
<dbReference type="STRING" id="1348612.A0A397J1V9"/>
<dbReference type="GO" id="GO:0001228">
    <property type="term" value="F:DNA-binding transcription activator activity, RNA polymerase II-specific"/>
    <property type="evidence" value="ECO:0007669"/>
    <property type="project" value="TreeGrafter"/>
</dbReference>
<keyword evidence="3" id="KW-0539">Nucleus</keyword>
<dbReference type="GO" id="GO:0030154">
    <property type="term" value="P:cell differentiation"/>
    <property type="evidence" value="ECO:0007669"/>
    <property type="project" value="TreeGrafter"/>
</dbReference>
<keyword evidence="1 3" id="KW-0238">DNA-binding</keyword>
<keyword evidence="2" id="KW-0804">Transcription</keyword>
<dbReference type="GO" id="GO:0005634">
    <property type="term" value="C:nucleus"/>
    <property type="evidence" value="ECO:0007669"/>
    <property type="project" value="UniProtKB-UniRule"/>
</dbReference>
<evidence type="ECO:0000256" key="1">
    <source>
        <dbReference type="ARBA" id="ARBA00023125"/>
    </source>
</evidence>
<dbReference type="Proteomes" id="UP000266861">
    <property type="component" value="Unassembled WGS sequence"/>
</dbReference>
<feature type="region of interest" description="Disordered" evidence="4">
    <location>
        <begin position="18"/>
        <end position="58"/>
    </location>
</feature>
<feature type="domain" description="HMG box" evidence="5">
    <location>
        <begin position="135"/>
        <end position="206"/>
    </location>
</feature>
<dbReference type="SUPFAM" id="SSF54695">
    <property type="entry name" value="POZ domain"/>
    <property type="match status" value="1"/>
</dbReference>
<dbReference type="PROSITE" id="PS50118">
    <property type="entry name" value="HMG_BOX_2"/>
    <property type="match status" value="1"/>
</dbReference>
<feature type="region of interest" description="Disordered" evidence="4">
    <location>
        <begin position="468"/>
        <end position="498"/>
    </location>
</feature>
<dbReference type="OrthoDB" id="6247875at2759"/>
<dbReference type="Gene3D" id="3.30.710.10">
    <property type="entry name" value="Potassium Channel Kv1.1, Chain A"/>
    <property type="match status" value="1"/>
</dbReference>
<evidence type="ECO:0000256" key="3">
    <source>
        <dbReference type="PROSITE-ProRule" id="PRU00267"/>
    </source>
</evidence>
<dbReference type="CDD" id="cd01389">
    <property type="entry name" value="HMG-box_ROX1-like"/>
    <property type="match status" value="1"/>
</dbReference>
<reference evidence="6 7" key="1">
    <citation type="submission" date="2018-08" db="EMBL/GenBank/DDBJ databases">
        <title>Genome and evolution of the arbuscular mycorrhizal fungus Diversispora epigaea (formerly Glomus versiforme) and its bacterial endosymbionts.</title>
        <authorList>
            <person name="Sun X."/>
            <person name="Fei Z."/>
            <person name="Harrison M."/>
        </authorList>
    </citation>
    <scope>NUCLEOTIDE SEQUENCE [LARGE SCALE GENOMIC DNA]</scope>
    <source>
        <strain evidence="6 7">IT104</strain>
    </source>
</reference>
<feature type="compositionally biased region" description="Low complexity" evidence="4">
    <location>
        <begin position="27"/>
        <end position="51"/>
    </location>
</feature>
<dbReference type="Gene3D" id="1.10.30.10">
    <property type="entry name" value="High mobility group box domain"/>
    <property type="match status" value="1"/>
</dbReference>
<evidence type="ECO:0000256" key="4">
    <source>
        <dbReference type="SAM" id="MobiDB-lite"/>
    </source>
</evidence>
<dbReference type="EMBL" id="PQFF01000113">
    <property type="protein sequence ID" value="RHZ81357.1"/>
    <property type="molecule type" value="Genomic_DNA"/>
</dbReference>
<dbReference type="InterPro" id="IPR011333">
    <property type="entry name" value="SKP1/BTB/POZ_sf"/>
</dbReference>
<sequence>MTKIQNSRQICRSILNLYQQPPSSNNTTHDSYSSPHSYSHSRSNSTTTSGSDNFDTFRSPATTNIISTNHRTYLNANINPNINTAASTPKLPDPKIIEQVISEIDDHTLSEISRQITVPIENLIRPTAKSRKGGIPRPQNPFVIYRRDLQAKLTATLGPDVGSHLPFVSKEASRKWEIEREDIKNIYEVMAELAKKVHERTYPDYVYKPRKRALKATLNRSIFDHEIYLMNQRNEDLRRTNMVDSQNNNNNNNIVENNYMHSLNTHNQLMRPSQTSLPSYHNKYNNFINDQYRRNQLQSSQYNLSNNHSTSSSSTNTTSPTTSSMFHPVNNSGVSIVPLRDEFNQQHQSVWPSPKSNSSNYYKPQNEAQNEFRVVEITCDMQIHSYNSLQNSSQNAHNTINNVSSNNNTYDRFLNSSNTNPHNNKSITQLYINNQSITPPLTSCSLSRSTSFDSSTCINTSPIIPSKSFPNSSSTCNDELSNDSSKNNDSGINKHKHENDSILLTPSKIISPRSNLLNNLPNSQNFSIIPSSCGAMLPPLLSTSNDNYDRMMCSRKFLDNLSIDFTELLENGDEHNVLIEVGEYPLNNTFKVHSTVLFCRCPSLYNQLKNLTFNENNVKIIKRPNSDVKVFEPILKLNFSKVFHISFKNNNFVKLPNLIFESEEFTTVSQINVCIRLQLYLHIEVLKLQF</sequence>
<organism evidence="6 7">
    <name type="scientific">Diversispora epigaea</name>
    <dbReference type="NCBI Taxonomy" id="1348612"/>
    <lineage>
        <taxon>Eukaryota</taxon>
        <taxon>Fungi</taxon>
        <taxon>Fungi incertae sedis</taxon>
        <taxon>Mucoromycota</taxon>
        <taxon>Glomeromycotina</taxon>
        <taxon>Glomeromycetes</taxon>
        <taxon>Diversisporales</taxon>
        <taxon>Diversisporaceae</taxon>
        <taxon>Diversispora</taxon>
    </lineage>
</organism>
<feature type="region of interest" description="Disordered" evidence="4">
    <location>
        <begin position="303"/>
        <end position="328"/>
    </location>
</feature>
<dbReference type="Pfam" id="PF00651">
    <property type="entry name" value="BTB"/>
    <property type="match status" value="1"/>
</dbReference>
<feature type="compositionally biased region" description="Low complexity" evidence="4">
    <location>
        <begin position="305"/>
        <end position="324"/>
    </location>
</feature>
<evidence type="ECO:0000313" key="6">
    <source>
        <dbReference type="EMBL" id="RHZ81357.1"/>
    </source>
</evidence>
<protein>
    <recommendedName>
        <fullName evidence="5">HMG box domain-containing protein</fullName>
    </recommendedName>
</protein>
<keyword evidence="7" id="KW-1185">Reference proteome</keyword>